<keyword evidence="10" id="KW-0233">DNA recombination</keyword>
<keyword evidence="4" id="KW-0235">DNA replication</keyword>
<evidence type="ECO:0000256" key="9">
    <source>
        <dbReference type="ARBA" id="ARBA00022842"/>
    </source>
</evidence>
<keyword evidence="8" id="KW-0067">ATP-binding</keyword>
<evidence type="ECO:0000256" key="4">
    <source>
        <dbReference type="ARBA" id="ARBA00022705"/>
    </source>
</evidence>
<protein>
    <recommendedName>
        <fullName evidence="1">DNA ligase (ATP)</fullName>
        <ecNumber evidence="1">6.5.1.1</ecNumber>
    </recommendedName>
</protein>
<evidence type="ECO:0000313" key="17">
    <source>
        <dbReference type="Proteomes" id="UP000216446"/>
    </source>
</evidence>
<keyword evidence="5" id="KW-0479">Metal-binding</keyword>
<dbReference type="SUPFAM" id="SSF50249">
    <property type="entry name" value="Nucleic acid-binding proteins"/>
    <property type="match status" value="1"/>
</dbReference>
<dbReference type="PROSITE" id="PS00697">
    <property type="entry name" value="DNA_LIGASE_A1"/>
    <property type="match status" value="1"/>
</dbReference>
<dbReference type="GO" id="GO:0006281">
    <property type="term" value="P:DNA repair"/>
    <property type="evidence" value="ECO:0007669"/>
    <property type="project" value="UniProtKB-KW"/>
</dbReference>
<feature type="non-terminal residue" evidence="16">
    <location>
        <position position="1"/>
    </location>
</feature>
<dbReference type="Pfam" id="PF01068">
    <property type="entry name" value="DNA_ligase_A_M"/>
    <property type="match status" value="1"/>
</dbReference>
<dbReference type="AlphaFoldDB" id="A0A259TVB4"/>
<keyword evidence="11" id="KW-0234">DNA repair</keyword>
<gene>
    <name evidence="16" type="ORF">BSZ36_01145</name>
</gene>
<dbReference type="EC" id="6.5.1.1" evidence="1"/>
<evidence type="ECO:0000256" key="5">
    <source>
        <dbReference type="ARBA" id="ARBA00022723"/>
    </source>
</evidence>
<evidence type="ECO:0000259" key="15">
    <source>
        <dbReference type="PROSITE" id="PS50160"/>
    </source>
</evidence>
<dbReference type="PANTHER" id="PTHR45674">
    <property type="entry name" value="DNA LIGASE 1/3 FAMILY MEMBER"/>
    <property type="match status" value="1"/>
</dbReference>
<evidence type="ECO:0000256" key="13">
    <source>
        <dbReference type="ARBA" id="ARBA00034003"/>
    </source>
</evidence>
<keyword evidence="2" id="KW-0436">Ligase</keyword>
<evidence type="ECO:0000256" key="8">
    <source>
        <dbReference type="ARBA" id="ARBA00022840"/>
    </source>
</evidence>
<dbReference type="InterPro" id="IPR012308">
    <property type="entry name" value="DNA_ligase_ATP-dep_N"/>
</dbReference>
<organism evidence="16 17">
    <name type="scientific">Rubricoccus marinus</name>
    <dbReference type="NCBI Taxonomy" id="716817"/>
    <lineage>
        <taxon>Bacteria</taxon>
        <taxon>Pseudomonadati</taxon>
        <taxon>Rhodothermota</taxon>
        <taxon>Rhodothermia</taxon>
        <taxon>Rhodothermales</taxon>
        <taxon>Rubricoccaceae</taxon>
        <taxon>Rubricoccus</taxon>
    </lineage>
</organism>
<keyword evidence="6" id="KW-0547">Nucleotide-binding</keyword>
<dbReference type="SUPFAM" id="SSF117018">
    <property type="entry name" value="ATP-dependent DNA ligase DNA-binding domain"/>
    <property type="match status" value="2"/>
</dbReference>
<evidence type="ECO:0000256" key="7">
    <source>
        <dbReference type="ARBA" id="ARBA00022763"/>
    </source>
</evidence>
<evidence type="ECO:0000256" key="14">
    <source>
        <dbReference type="SAM" id="MobiDB-lite"/>
    </source>
</evidence>
<dbReference type="Gene3D" id="2.40.50.140">
    <property type="entry name" value="Nucleic acid-binding proteins"/>
    <property type="match status" value="1"/>
</dbReference>
<evidence type="ECO:0000256" key="1">
    <source>
        <dbReference type="ARBA" id="ARBA00012727"/>
    </source>
</evidence>
<dbReference type="Pfam" id="PF04679">
    <property type="entry name" value="DNA_ligase_A_C"/>
    <property type="match status" value="1"/>
</dbReference>
<dbReference type="InterPro" id="IPR012340">
    <property type="entry name" value="NA-bd_OB-fold"/>
</dbReference>
<evidence type="ECO:0000256" key="12">
    <source>
        <dbReference type="ARBA" id="ARBA00023306"/>
    </source>
</evidence>
<keyword evidence="3" id="KW-0132">Cell division</keyword>
<reference evidence="16 17" key="1">
    <citation type="submission" date="2016-11" db="EMBL/GenBank/DDBJ databases">
        <title>Study of marine rhodopsin-containing bacteria.</title>
        <authorList>
            <person name="Yoshizawa S."/>
            <person name="Kumagai Y."/>
            <person name="Kogure K."/>
        </authorList>
    </citation>
    <scope>NUCLEOTIDE SEQUENCE [LARGE SCALE GENOMIC DNA]</scope>
    <source>
        <strain evidence="16 17">SG-29</strain>
    </source>
</reference>
<keyword evidence="9" id="KW-0460">Magnesium</keyword>
<dbReference type="GO" id="GO:0006273">
    <property type="term" value="P:lagging strand elongation"/>
    <property type="evidence" value="ECO:0007669"/>
    <property type="project" value="TreeGrafter"/>
</dbReference>
<dbReference type="InterPro" id="IPR016059">
    <property type="entry name" value="DNA_ligase_ATP-dep_CS"/>
</dbReference>
<dbReference type="CDD" id="cd07972">
    <property type="entry name" value="OBF_DNA_ligase_Arch_LigB"/>
    <property type="match status" value="1"/>
</dbReference>
<comment type="caution">
    <text evidence="16">The sequence shown here is derived from an EMBL/GenBank/DDBJ whole genome shotgun (WGS) entry which is preliminary data.</text>
</comment>
<evidence type="ECO:0000256" key="2">
    <source>
        <dbReference type="ARBA" id="ARBA00022598"/>
    </source>
</evidence>
<dbReference type="InterPro" id="IPR050191">
    <property type="entry name" value="ATP-dep_DNA_ligase"/>
</dbReference>
<evidence type="ECO:0000256" key="6">
    <source>
        <dbReference type="ARBA" id="ARBA00022741"/>
    </source>
</evidence>
<accession>A0A259TVB4</accession>
<dbReference type="Proteomes" id="UP000216446">
    <property type="component" value="Unassembled WGS sequence"/>
</dbReference>
<dbReference type="EMBL" id="MQWB01000001">
    <property type="protein sequence ID" value="OZC01709.1"/>
    <property type="molecule type" value="Genomic_DNA"/>
</dbReference>
<dbReference type="PANTHER" id="PTHR45674:SF13">
    <property type="entry name" value="DNA LIGASE-RELATED"/>
    <property type="match status" value="1"/>
</dbReference>
<proteinExistence type="predicted"/>
<evidence type="ECO:0000313" key="16">
    <source>
        <dbReference type="EMBL" id="OZC01709.1"/>
    </source>
</evidence>
<dbReference type="SUPFAM" id="SSF56091">
    <property type="entry name" value="DNA ligase/mRNA capping enzyme, catalytic domain"/>
    <property type="match status" value="1"/>
</dbReference>
<dbReference type="Pfam" id="PF04675">
    <property type="entry name" value="DNA_ligase_A_N"/>
    <property type="match status" value="1"/>
</dbReference>
<dbReference type="OrthoDB" id="9767858at2"/>
<dbReference type="Gene3D" id="3.30.470.30">
    <property type="entry name" value="DNA ligase/mRNA capping enzyme"/>
    <property type="match status" value="1"/>
</dbReference>
<feature type="region of interest" description="Disordered" evidence="14">
    <location>
        <begin position="85"/>
        <end position="172"/>
    </location>
</feature>
<feature type="domain" description="ATP-dependent DNA ligase family profile" evidence="15">
    <location>
        <begin position="428"/>
        <end position="555"/>
    </location>
</feature>
<dbReference type="InterPro" id="IPR012309">
    <property type="entry name" value="DNA_ligase_ATP-dep_C"/>
</dbReference>
<keyword evidence="12" id="KW-0131">Cell cycle</keyword>
<comment type="catalytic activity">
    <reaction evidence="13">
        <text>ATP + (deoxyribonucleotide)n-3'-hydroxyl + 5'-phospho-(deoxyribonucleotide)m = (deoxyribonucleotide)n+m + AMP + diphosphate.</text>
        <dbReference type="EC" id="6.5.1.1"/>
    </reaction>
</comment>
<dbReference type="PROSITE" id="PS50160">
    <property type="entry name" value="DNA_LIGASE_A3"/>
    <property type="match status" value="1"/>
</dbReference>
<dbReference type="RefSeq" id="WP_094545328.1">
    <property type="nucleotide sequence ID" value="NZ_MQWB01000001.1"/>
</dbReference>
<dbReference type="InParanoid" id="A0A259TVB4"/>
<dbReference type="Gene3D" id="1.10.3260.10">
    <property type="entry name" value="DNA ligase, ATP-dependent, N-terminal domain"/>
    <property type="match status" value="1"/>
</dbReference>
<dbReference type="GO" id="GO:0003910">
    <property type="term" value="F:DNA ligase (ATP) activity"/>
    <property type="evidence" value="ECO:0007669"/>
    <property type="project" value="UniProtKB-EC"/>
</dbReference>
<dbReference type="GO" id="GO:0003677">
    <property type="term" value="F:DNA binding"/>
    <property type="evidence" value="ECO:0007669"/>
    <property type="project" value="InterPro"/>
</dbReference>
<dbReference type="InterPro" id="IPR036599">
    <property type="entry name" value="DNA_ligase_N_sf"/>
</dbReference>
<dbReference type="GO" id="GO:0006310">
    <property type="term" value="P:DNA recombination"/>
    <property type="evidence" value="ECO:0007669"/>
    <property type="project" value="UniProtKB-KW"/>
</dbReference>
<keyword evidence="17" id="KW-1185">Reference proteome</keyword>
<name>A0A259TVB4_9BACT</name>
<evidence type="ECO:0000256" key="10">
    <source>
        <dbReference type="ARBA" id="ARBA00023172"/>
    </source>
</evidence>
<dbReference type="GO" id="GO:0051301">
    <property type="term" value="P:cell division"/>
    <property type="evidence" value="ECO:0007669"/>
    <property type="project" value="UniProtKB-KW"/>
</dbReference>
<dbReference type="GO" id="GO:0005524">
    <property type="term" value="F:ATP binding"/>
    <property type="evidence" value="ECO:0007669"/>
    <property type="project" value="UniProtKB-KW"/>
</dbReference>
<evidence type="ECO:0000256" key="3">
    <source>
        <dbReference type="ARBA" id="ARBA00022618"/>
    </source>
</evidence>
<evidence type="ECO:0000256" key="11">
    <source>
        <dbReference type="ARBA" id="ARBA00023204"/>
    </source>
</evidence>
<keyword evidence="7" id="KW-0227">DNA damage</keyword>
<sequence>ADTLAAIADESGRNAKADLLGGLLRELGDADLRRAARWAAGRVFPLADQRTVGVGHSALLNAIAAASGAEPDALRQRLVQLGDPGDLAHDALASGGAMSSGDGPTPRSNAPETAVGSVPLPEGDSSDSASGDSASADERDVTVPLVKGDSVATEGEQRGGYAQDASAPGASGASGFSLADAASFFADLAATRGSKARTEKTGAMLGTLSPPEARFLVKLLAGETRIGLLQGGVEAALARTFEREAGAVRRAHMLTGDLGETAVLARQDRLGEATFALFHPITFMLATPAESAPGEDPAPEVARLMPETFAVEDKYDGIRAQAHIAPLAPEAARTPEASGDPDGETLHGQIVEGPAGPTRVALFSRTLDENTGQFPDLVEPLAALAAASPRGLVLDGEIVPVWPGEDALRVAPFASLQKRLGRKKPPQAVLDEFPVAFVAYDVLYADGDLHLDEPLSERQRRLDALPLAAPLHASRVTVMDDVAALDAAFEDARARGNEGLMVKRLDSTYRPGRRGREWLKIKRALATLDVVVTSVEVGSGGRRKYLSDFTFAVRRSESDPELVNVGKAYSGLKDAELEELTEWFKAHTRQQFAHGRVRVVEPEIVIEVTFDAVQESKRHKSGFALRFPRIVRLRPDKPASEVDTVETVRAIYTSQHASGESP</sequence>
<dbReference type="InterPro" id="IPR012310">
    <property type="entry name" value="DNA_ligase_ATP-dep_cent"/>
</dbReference>